<dbReference type="CDD" id="cd09631">
    <property type="entry name" value="DOMON_DOH"/>
    <property type="match status" value="1"/>
</dbReference>
<keyword evidence="6" id="KW-0503">Monooxygenase</keyword>
<dbReference type="GO" id="GO:0006589">
    <property type="term" value="P:octopamine biosynthetic process"/>
    <property type="evidence" value="ECO:0007669"/>
    <property type="project" value="TreeGrafter"/>
</dbReference>
<dbReference type="EnsemblMetazoa" id="XM_019998387.1">
    <property type="protein sequence ID" value="XP_019853946.1"/>
    <property type="gene ID" value="LOC100640204"/>
</dbReference>
<dbReference type="InterPro" id="IPR008977">
    <property type="entry name" value="PHM/PNGase_F_dom_sf"/>
</dbReference>
<reference evidence="10" key="2">
    <citation type="submission" date="2024-06" db="UniProtKB">
        <authorList>
            <consortium name="EnsemblMetazoa"/>
        </authorList>
    </citation>
    <scope>IDENTIFICATION</scope>
</reference>
<dbReference type="Gene3D" id="2.60.40.1210">
    <property type="entry name" value="Cellobiose dehydrogenase, cytochrome domain"/>
    <property type="match status" value="1"/>
</dbReference>
<evidence type="ECO:0000256" key="3">
    <source>
        <dbReference type="ARBA" id="ARBA00022723"/>
    </source>
</evidence>
<dbReference type="Pfam" id="PF01082">
    <property type="entry name" value="Cu2_monooxygen"/>
    <property type="match status" value="1"/>
</dbReference>
<evidence type="ECO:0000256" key="8">
    <source>
        <dbReference type="ARBA" id="ARBA00023180"/>
    </source>
</evidence>
<dbReference type="FunFam" id="2.60.120.230:FF:000001">
    <property type="entry name" value="Monooxygenase, DBH-like 1"/>
    <property type="match status" value="1"/>
</dbReference>
<dbReference type="Gene3D" id="2.60.120.230">
    <property type="match status" value="1"/>
</dbReference>
<dbReference type="GO" id="GO:0042421">
    <property type="term" value="P:norepinephrine biosynthetic process"/>
    <property type="evidence" value="ECO:0007669"/>
    <property type="project" value="TreeGrafter"/>
</dbReference>
<keyword evidence="7" id="KW-1015">Disulfide bond</keyword>
<dbReference type="GO" id="GO:0004500">
    <property type="term" value="F:dopamine beta-monooxygenase activity"/>
    <property type="evidence" value="ECO:0007669"/>
    <property type="project" value="InterPro"/>
</dbReference>
<protein>
    <recommendedName>
        <fullName evidence="9">DOMON domain-containing protein</fullName>
    </recommendedName>
</protein>
<dbReference type="GO" id="GO:0042420">
    <property type="term" value="P:dopamine catabolic process"/>
    <property type="evidence" value="ECO:0007669"/>
    <property type="project" value="TreeGrafter"/>
</dbReference>
<dbReference type="Pfam" id="PF03351">
    <property type="entry name" value="DOMON"/>
    <property type="match status" value="1"/>
</dbReference>
<dbReference type="GeneID" id="100640204"/>
<evidence type="ECO:0000259" key="9">
    <source>
        <dbReference type="PROSITE" id="PS50836"/>
    </source>
</evidence>
<evidence type="ECO:0000256" key="6">
    <source>
        <dbReference type="ARBA" id="ARBA00023033"/>
    </source>
</evidence>
<keyword evidence="3" id="KW-0479">Metal-binding</keyword>
<dbReference type="EnsemblMetazoa" id="XM_019998385.1">
    <property type="protein sequence ID" value="XP_019853944.1"/>
    <property type="gene ID" value="LOC100640204"/>
</dbReference>
<dbReference type="SUPFAM" id="SSF49344">
    <property type="entry name" value="CBD9-like"/>
    <property type="match status" value="1"/>
</dbReference>
<dbReference type="Pfam" id="PF03712">
    <property type="entry name" value="Cu2_monoox_C"/>
    <property type="match status" value="1"/>
</dbReference>
<evidence type="ECO:0000256" key="5">
    <source>
        <dbReference type="ARBA" id="ARBA00023008"/>
    </source>
</evidence>
<feature type="domain" description="DOMON" evidence="9">
    <location>
        <begin position="44"/>
        <end position="160"/>
    </location>
</feature>
<dbReference type="InterPro" id="IPR028460">
    <property type="entry name" value="Tbh/DBH"/>
</dbReference>
<dbReference type="SMART" id="SM00664">
    <property type="entry name" value="DoH"/>
    <property type="match status" value="1"/>
</dbReference>
<dbReference type="AlphaFoldDB" id="A0AAN0JA76"/>
<dbReference type="GO" id="GO:0005615">
    <property type="term" value="C:extracellular space"/>
    <property type="evidence" value="ECO:0007669"/>
    <property type="project" value="TreeGrafter"/>
</dbReference>
<dbReference type="InterPro" id="IPR024548">
    <property type="entry name" value="Cu2_monoox_C"/>
</dbReference>
<evidence type="ECO:0000256" key="1">
    <source>
        <dbReference type="ARBA" id="ARBA00001973"/>
    </source>
</evidence>
<dbReference type="InterPro" id="IPR005018">
    <property type="entry name" value="DOMON_domain"/>
</dbReference>
<keyword evidence="5" id="KW-0186">Copper</keyword>
<dbReference type="GO" id="GO:0030667">
    <property type="term" value="C:secretory granule membrane"/>
    <property type="evidence" value="ECO:0007669"/>
    <property type="project" value="TreeGrafter"/>
</dbReference>
<comment type="similarity">
    <text evidence="2">Belongs to the copper type II ascorbate-dependent monooxygenase family.</text>
</comment>
<dbReference type="InterPro" id="IPR045266">
    <property type="entry name" value="DOH_DOMON"/>
</dbReference>
<dbReference type="PROSITE" id="PS50836">
    <property type="entry name" value="DOMON"/>
    <property type="match status" value="1"/>
</dbReference>
<accession>A0AAN0JA76</accession>
<dbReference type="InterPro" id="IPR014784">
    <property type="entry name" value="Cu2_ascorb_mOase-like_C"/>
</dbReference>
<evidence type="ECO:0000256" key="2">
    <source>
        <dbReference type="ARBA" id="ARBA00010676"/>
    </source>
</evidence>
<dbReference type="PRINTS" id="PR00767">
    <property type="entry name" value="DBMONOXGNASE"/>
</dbReference>
<keyword evidence="8" id="KW-0325">Glycoprotein</keyword>
<dbReference type="PANTHER" id="PTHR10157:SF23">
    <property type="entry name" value="MOXD1 HOMOLOG 1"/>
    <property type="match status" value="1"/>
</dbReference>
<dbReference type="GO" id="GO:0005507">
    <property type="term" value="F:copper ion binding"/>
    <property type="evidence" value="ECO:0007669"/>
    <property type="project" value="InterPro"/>
</dbReference>
<organism evidence="10 11">
    <name type="scientific">Amphimedon queenslandica</name>
    <name type="common">Sponge</name>
    <dbReference type="NCBI Taxonomy" id="400682"/>
    <lineage>
        <taxon>Eukaryota</taxon>
        <taxon>Metazoa</taxon>
        <taxon>Porifera</taxon>
        <taxon>Demospongiae</taxon>
        <taxon>Heteroscleromorpha</taxon>
        <taxon>Haplosclerida</taxon>
        <taxon>Niphatidae</taxon>
        <taxon>Amphimedon</taxon>
    </lineage>
</organism>
<dbReference type="Proteomes" id="UP000007879">
    <property type="component" value="Unassembled WGS sequence"/>
</dbReference>
<dbReference type="RefSeq" id="XP_019853943.1">
    <property type="nucleotide sequence ID" value="XM_019998384.1"/>
</dbReference>
<keyword evidence="4" id="KW-0560">Oxidoreductase</keyword>
<dbReference type="InterPro" id="IPR036939">
    <property type="entry name" value="Cu2_ascorb_mOase_N_sf"/>
</dbReference>
<dbReference type="SUPFAM" id="SSF49742">
    <property type="entry name" value="PHM/PNGase F"/>
    <property type="match status" value="2"/>
</dbReference>
<dbReference type="PANTHER" id="PTHR10157">
    <property type="entry name" value="DOPAMINE BETA HYDROXYLASE RELATED"/>
    <property type="match status" value="1"/>
</dbReference>
<dbReference type="EnsemblMetazoa" id="XM_019998386.1">
    <property type="protein sequence ID" value="XP_019853945.1"/>
    <property type="gene ID" value="LOC100640204"/>
</dbReference>
<dbReference type="RefSeq" id="XP_019853946.1">
    <property type="nucleotide sequence ID" value="XM_019998387.1"/>
</dbReference>
<sequence>MLTGGGAQFSSTAPDQTSGTMLPGFVCGKADLTLYQFNAVLVQDYYWLYWNFSSSTELISFAVKVQTTGWIGFGLSPNGQMPGSDVVIGWVDQYSGPVFHDRYAYGRYAPPIDPIQNWFLTNAEVEDGYTVLEFYRNFITCDDLDNEILLETARIVYSWNDNFYRASFPISISLSKHTTAGSTSINLRGGLPNAPPIPEDSQSFTIAVNEVEIPNYETTYWCTGVALDSSITEEEKYIIRISPYITSGSEPYVHHILVYVCDGLDNSDTGKGGNCDTEISDNMRNCLSQTLIAAWAVGGSDFVYPEHVAFPIGGPNGEQFAVIQLHYNNPEQVSGITDSSGIVFTYIDTRRQYDAGILFLGHAVAPVMIIPPNTNNFKTIGLCSGPCTKTYFPSSGMHIFASMLHTHLAGSGIKLAHLSTAECTSEGKTAYQELQPIENNPHYDFNFQQATHLPQEITVLPGDTLLLECKYNTTGRTGVTLGGESTLQEMCLSFPVYYPRMTELPKCVSLPLFDNMDQFIDNYVPDEHKLSFYSLTPGSSAETLESTMNLLKWTQDQINGYQQYIYQEGLQWSSCGENMGYSSTVPSVSCCSYEAPDVCTGTEPAPCCQRCCHAKCGTDTTRVSALMLILISAVMTLLIL</sequence>
<dbReference type="EnsemblMetazoa" id="XM_019998383.1">
    <property type="protein sequence ID" value="XP_019853942.1"/>
    <property type="gene ID" value="LOC100640204"/>
</dbReference>
<evidence type="ECO:0000313" key="10">
    <source>
        <dbReference type="EnsemblMetazoa" id="XP_019853945.1"/>
    </source>
</evidence>
<dbReference type="InterPro" id="IPR000945">
    <property type="entry name" value="DBH-like"/>
</dbReference>
<dbReference type="RefSeq" id="XP_019853945.1">
    <property type="nucleotide sequence ID" value="XM_019998386.1"/>
</dbReference>
<proteinExistence type="inferred from homology"/>
<dbReference type="KEGG" id="aqu:100640204"/>
<dbReference type="PROSITE" id="PS00085">
    <property type="entry name" value="CU2_MONOOXYGENASE_2"/>
    <property type="match status" value="1"/>
</dbReference>
<dbReference type="InterPro" id="IPR014783">
    <property type="entry name" value="Cu2_ascorb_mOase_CS-2"/>
</dbReference>
<dbReference type="InterPro" id="IPR000323">
    <property type="entry name" value="Cu2_ascorb_mOase_N"/>
</dbReference>
<dbReference type="Gene3D" id="2.60.120.310">
    <property type="entry name" value="Copper type II, ascorbate-dependent monooxygenase, N-terminal domain"/>
    <property type="match status" value="1"/>
</dbReference>
<name>A0AAN0JA76_AMPQE</name>
<dbReference type="RefSeq" id="XP_019853944.1">
    <property type="nucleotide sequence ID" value="XM_019998385.1"/>
</dbReference>
<evidence type="ECO:0000256" key="4">
    <source>
        <dbReference type="ARBA" id="ARBA00023002"/>
    </source>
</evidence>
<comment type="cofactor">
    <cofactor evidence="1">
        <name>Cu(2+)</name>
        <dbReference type="ChEBI" id="CHEBI:29036"/>
    </cofactor>
</comment>
<evidence type="ECO:0000256" key="7">
    <source>
        <dbReference type="ARBA" id="ARBA00023157"/>
    </source>
</evidence>
<reference evidence="11" key="1">
    <citation type="journal article" date="2010" name="Nature">
        <title>The Amphimedon queenslandica genome and the evolution of animal complexity.</title>
        <authorList>
            <person name="Srivastava M."/>
            <person name="Simakov O."/>
            <person name="Chapman J."/>
            <person name="Fahey B."/>
            <person name="Gauthier M.E."/>
            <person name="Mitros T."/>
            <person name="Richards G.S."/>
            <person name="Conaco C."/>
            <person name="Dacre M."/>
            <person name="Hellsten U."/>
            <person name="Larroux C."/>
            <person name="Putnam N.H."/>
            <person name="Stanke M."/>
            <person name="Adamska M."/>
            <person name="Darling A."/>
            <person name="Degnan S.M."/>
            <person name="Oakley T.H."/>
            <person name="Plachetzki D.C."/>
            <person name="Zhai Y."/>
            <person name="Adamski M."/>
            <person name="Calcino A."/>
            <person name="Cummins S.F."/>
            <person name="Goodstein D.M."/>
            <person name="Harris C."/>
            <person name="Jackson D.J."/>
            <person name="Leys S.P."/>
            <person name="Shu S."/>
            <person name="Woodcroft B.J."/>
            <person name="Vervoort M."/>
            <person name="Kosik K.S."/>
            <person name="Manning G."/>
            <person name="Degnan B.M."/>
            <person name="Rokhsar D.S."/>
        </authorList>
    </citation>
    <scope>NUCLEOTIDE SEQUENCE [LARGE SCALE GENOMIC DNA]</scope>
</reference>
<evidence type="ECO:0000313" key="11">
    <source>
        <dbReference type="Proteomes" id="UP000007879"/>
    </source>
</evidence>
<dbReference type="RefSeq" id="XP_019853942.1">
    <property type="nucleotide sequence ID" value="XM_019998383.1"/>
</dbReference>
<dbReference type="EnsemblMetazoa" id="XM_019998384.1">
    <property type="protein sequence ID" value="XP_019853943.1"/>
    <property type="gene ID" value="LOC100640204"/>
</dbReference>
<keyword evidence="11" id="KW-1185">Reference proteome</keyword>